<proteinExistence type="predicted"/>
<dbReference type="CDD" id="cd00090">
    <property type="entry name" value="HTH_ARSR"/>
    <property type="match status" value="1"/>
</dbReference>
<dbReference type="GO" id="GO:0003677">
    <property type="term" value="F:DNA binding"/>
    <property type="evidence" value="ECO:0007669"/>
    <property type="project" value="UniProtKB-KW"/>
</dbReference>
<comment type="caution">
    <text evidence="5">The sequence shown here is derived from an EMBL/GenBank/DDBJ whole genome shotgun (WGS) entry which is preliminary data.</text>
</comment>
<dbReference type="PRINTS" id="PR00598">
    <property type="entry name" value="HTHMARR"/>
</dbReference>
<organism evidence="5 6">
    <name type="scientific">Oceanirhabdus seepicola</name>
    <dbReference type="NCBI Taxonomy" id="2828781"/>
    <lineage>
        <taxon>Bacteria</taxon>
        <taxon>Bacillati</taxon>
        <taxon>Bacillota</taxon>
        <taxon>Clostridia</taxon>
        <taxon>Eubacteriales</taxon>
        <taxon>Clostridiaceae</taxon>
        <taxon>Oceanirhabdus</taxon>
    </lineage>
</organism>
<dbReference type="Pfam" id="PF12802">
    <property type="entry name" value="MarR_2"/>
    <property type="match status" value="1"/>
</dbReference>
<evidence type="ECO:0000256" key="2">
    <source>
        <dbReference type="ARBA" id="ARBA00023125"/>
    </source>
</evidence>
<dbReference type="EMBL" id="JAGSOJ010000001">
    <property type="protein sequence ID" value="MCM1988684.1"/>
    <property type="molecule type" value="Genomic_DNA"/>
</dbReference>
<keyword evidence="2" id="KW-0238">DNA-binding</keyword>
<protein>
    <submittedName>
        <fullName evidence="5">MarR family transcriptional regulator</fullName>
    </submittedName>
</protein>
<keyword evidence="1" id="KW-0805">Transcription regulation</keyword>
<dbReference type="SUPFAM" id="SSF46785">
    <property type="entry name" value="Winged helix' DNA-binding domain"/>
    <property type="match status" value="1"/>
</dbReference>
<dbReference type="AlphaFoldDB" id="A0A9J6NX96"/>
<evidence type="ECO:0000256" key="3">
    <source>
        <dbReference type="ARBA" id="ARBA00023163"/>
    </source>
</evidence>
<evidence type="ECO:0000259" key="4">
    <source>
        <dbReference type="PROSITE" id="PS50995"/>
    </source>
</evidence>
<reference evidence="5" key="1">
    <citation type="journal article" date="2021" name="mSystems">
        <title>Bacteria and Archaea Synergistically Convert Glycine Betaine to Biogenic Methane in the Formosa Cold Seep of the South China Sea.</title>
        <authorList>
            <person name="Li L."/>
            <person name="Zhang W."/>
            <person name="Zhang S."/>
            <person name="Song L."/>
            <person name="Sun Q."/>
            <person name="Zhang H."/>
            <person name="Xiang H."/>
            <person name="Dong X."/>
        </authorList>
    </citation>
    <scope>NUCLEOTIDE SEQUENCE</scope>
    <source>
        <strain evidence="5">ZWT</strain>
    </source>
</reference>
<dbReference type="PANTHER" id="PTHR42756:SF1">
    <property type="entry name" value="TRANSCRIPTIONAL REPRESSOR OF EMRAB OPERON"/>
    <property type="match status" value="1"/>
</dbReference>
<dbReference type="SMART" id="SM00347">
    <property type="entry name" value="HTH_MARR"/>
    <property type="match status" value="1"/>
</dbReference>
<accession>A0A9J6NX96</accession>
<evidence type="ECO:0000313" key="6">
    <source>
        <dbReference type="Proteomes" id="UP001056429"/>
    </source>
</evidence>
<dbReference type="InterPro" id="IPR011991">
    <property type="entry name" value="ArsR-like_HTH"/>
</dbReference>
<feature type="domain" description="HTH marR-type" evidence="4">
    <location>
        <begin position="1"/>
        <end position="127"/>
    </location>
</feature>
<dbReference type="Gene3D" id="1.10.10.10">
    <property type="entry name" value="Winged helix-like DNA-binding domain superfamily/Winged helix DNA-binding domain"/>
    <property type="match status" value="1"/>
</dbReference>
<dbReference type="GO" id="GO:0003700">
    <property type="term" value="F:DNA-binding transcription factor activity"/>
    <property type="evidence" value="ECO:0007669"/>
    <property type="project" value="InterPro"/>
</dbReference>
<reference evidence="5" key="2">
    <citation type="submission" date="2021-04" db="EMBL/GenBank/DDBJ databases">
        <authorList>
            <person name="Dong X."/>
        </authorList>
    </citation>
    <scope>NUCLEOTIDE SEQUENCE</scope>
    <source>
        <strain evidence="5">ZWT</strain>
    </source>
</reference>
<dbReference type="PANTHER" id="PTHR42756">
    <property type="entry name" value="TRANSCRIPTIONAL REGULATOR, MARR"/>
    <property type="match status" value="1"/>
</dbReference>
<dbReference type="InterPro" id="IPR036388">
    <property type="entry name" value="WH-like_DNA-bd_sf"/>
</dbReference>
<evidence type="ECO:0000313" key="5">
    <source>
        <dbReference type="EMBL" id="MCM1988684.1"/>
    </source>
</evidence>
<dbReference type="Proteomes" id="UP001056429">
    <property type="component" value="Unassembled WGS sequence"/>
</dbReference>
<dbReference type="InterPro" id="IPR000835">
    <property type="entry name" value="HTH_MarR-typ"/>
</dbReference>
<keyword evidence="6" id="KW-1185">Reference proteome</keyword>
<name>A0A9J6NX96_9CLOT</name>
<dbReference type="InterPro" id="IPR036390">
    <property type="entry name" value="WH_DNA-bd_sf"/>
</dbReference>
<dbReference type="RefSeq" id="WP_250857555.1">
    <property type="nucleotide sequence ID" value="NZ_JAGSOJ010000001.1"/>
</dbReference>
<keyword evidence="3" id="KW-0804">Transcription</keyword>
<gene>
    <name evidence="5" type="ORF">KDK92_02955</name>
</gene>
<evidence type="ECO:0000256" key="1">
    <source>
        <dbReference type="ARBA" id="ARBA00023015"/>
    </source>
</evidence>
<sequence length="127" mass="14872">MDKDIFIKNCFNMVGLLRDKFNIDQEVKIRDIPSSYFMILDVIDHETVITVTELAEHLGISQSNCSRSVNKLVLKGLIDKKEYMDDRRVYDLTLSKKGKGIINENNERIHQEIIEKMELYGEKELLH</sequence>
<dbReference type="PROSITE" id="PS50995">
    <property type="entry name" value="HTH_MARR_2"/>
    <property type="match status" value="1"/>
</dbReference>